<reference evidence="9 10" key="1">
    <citation type="submission" date="2018-11" db="EMBL/GenBank/DDBJ databases">
        <title>Genomes From Bacteria Associated with the Canine Oral Cavity: a Test Case for Automated Genome-Based Taxonomic Assignment.</title>
        <authorList>
            <person name="Coil D.A."/>
            <person name="Jospin G."/>
            <person name="Darling A.E."/>
            <person name="Wallis C."/>
            <person name="Davis I.J."/>
            <person name="Harris S."/>
            <person name="Eisen J.A."/>
            <person name="Holcombe L.J."/>
            <person name="O'Flynn C."/>
        </authorList>
    </citation>
    <scope>NUCLEOTIDE SEQUENCE [LARGE SCALE GENOMIC DNA]</scope>
    <source>
        <strain evidence="9 10">OH887_COT-365</strain>
    </source>
</reference>
<evidence type="ECO:0000313" key="10">
    <source>
        <dbReference type="Proteomes" id="UP000280819"/>
    </source>
</evidence>
<dbReference type="GO" id="GO:0016887">
    <property type="term" value="F:ATP hydrolysis activity"/>
    <property type="evidence" value="ECO:0007669"/>
    <property type="project" value="InterPro"/>
</dbReference>
<dbReference type="Gene3D" id="3.40.50.300">
    <property type="entry name" value="P-loop containing nucleotide triphosphate hydrolases"/>
    <property type="match status" value="1"/>
</dbReference>
<feature type="domain" description="ABC transporter" evidence="8">
    <location>
        <begin position="23"/>
        <end position="265"/>
    </location>
</feature>
<evidence type="ECO:0000256" key="1">
    <source>
        <dbReference type="ARBA" id="ARBA00004202"/>
    </source>
</evidence>
<keyword evidence="5" id="KW-0547">Nucleotide-binding</keyword>
<dbReference type="EMBL" id="RQZG01000002">
    <property type="protein sequence ID" value="RRD06721.1"/>
    <property type="molecule type" value="Genomic_DNA"/>
</dbReference>
<dbReference type="AlphaFoldDB" id="A0A3P1TBB3"/>
<dbReference type="InterPro" id="IPR050388">
    <property type="entry name" value="ABC_Ni/Peptide_Import"/>
</dbReference>
<protein>
    <submittedName>
        <fullName evidence="9">ABC transporter ATP-binding protein</fullName>
    </submittedName>
</protein>
<dbReference type="CDD" id="cd03257">
    <property type="entry name" value="ABC_NikE_OppD_transporters"/>
    <property type="match status" value="1"/>
</dbReference>
<evidence type="ECO:0000313" key="9">
    <source>
        <dbReference type="EMBL" id="RRD06721.1"/>
    </source>
</evidence>
<proteinExistence type="inferred from homology"/>
<evidence type="ECO:0000256" key="6">
    <source>
        <dbReference type="ARBA" id="ARBA00022840"/>
    </source>
</evidence>
<name>A0A3P1TBB3_9ACTN</name>
<evidence type="ECO:0000256" key="5">
    <source>
        <dbReference type="ARBA" id="ARBA00022741"/>
    </source>
</evidence>
<accession>A0A3P1TBB3</accession>
<dbReference type="GO" id="GO:0005886">
    <property type="term" value="C:plasma membrane"/>
    <property type="evidence" value="ECO:0007669"/>
    <property type="project" value="UniProtKB-SubCell"/>
</dbReference>
<dbReference type="InterPro" id="IPR017871">
    <property type="entry name" value="ABC_transporter-like_CS"/>
</dbReference>
<dbReference type="PANTHER" id="PTHR43297:SF2">
    <property type="entry name" value="DIPEPTIDE TRANSPORT ATP-BINDING PROTEIN DPPD"/>
    <property type="match status" value="1"/>
</dbReference>
<gene>
    <name evidence="9" type="ORF">EII34_02705</name>
</gene>
<comment type="caution">
    <text evidence="9">The sequence shown here is derived from an EMBL/GenBank/DDBJ whole genome shotgun (WGS) entry which is preliminary data.</text>
</comment>
<keyword evidence="4" id="KW-1003">Cell membrane</keyword>
<evidence type="ECO:0000256" key="4">
    <source>
        <dbReference type="ARBA" id="ARBA00022475"/>
    </source>
</evidence>
<dbReference type="SUPFAM" id="SSF52540">
    <property type="entry name" value="P-loop containing nucleoside triphosphate hydrolases"/>
    <property type="match status" value="1"/>
</dbReference>
<evidence type="ECO:0000256" key="2">
    <source>
        <dbReference type="ARBA" id="ARBA00005417"/>
    </source>
</evidence>
<dbReference type="Proteomes" id="UP000280819">
    <property type="component" value="Unassembled WGS sequence"/>
</dbReference>
<dbReference type="PANTHER" id="PTHR43297">
    <property type="entry name" value="OLIGOPEPTIDE TRANSPORT ATP-BINDING PROTEIN APPD"/>
    <property type="match status" value="1"/>
</dbReference>
<comment type="similarity">
    <text evidence="2">Belongs to the ABC transporter superfamily.</text>
</comment>
<dbReference type="SMART" id="SM00382">
    <property type="entry name" value="AAA"/>
    <property type="match status" value="1"/>
</dbReference>
<sequence>MPPDIRPAPTTRHARRTVTSPVAQVSRLTVRFGDVTALEALDLTIHPGERVGLIGESGSGKSMTASALLGLLPLGAAVTGSVTLRGTEIIGMPEKQLRALRGDAVGLVAQDPRTALNPLVTIVDQVAEPLRAKGVRATQARNRAIELLRQVQLPNPENLGHRYPGALSGGQRQRVGIAMALAANPALLIADEPTSALDVTVQAGVLRLFADLPEDSALLFITHDIAVAALLCNRLVVLRAGVKVADGPTAELIASPPHEYVEELLLASSSTALPDTCESLNLIHRESA</sequence>
<dbReference type="InterPro" id="IPR027417">
    <property type="entry name" value="P-loop_NTPase"/>
</dbReference>
<dbReference type="Pfam" id="PF00005">
    <property type="entry name" value="ABC_tran"/>
    <property type="match status" value="1"/>
</dbReference>
<evidence type="ECO:0000256" key="3">
    <source>
        <dbReference type="ARBA" id="ARBA00022448"/>
    </source>
</evidence>
<dbReference type="InterPro" id="IPR003439">
    <property type="entry name" value="ABC_transporter-like_ATP-bd"/>
</dbReference>
<keyword evidence="6 9" id="KW-0067">ATP-binding</keyword>
<dbReference type="PROSITE" id="PS50893">
    <property type="entry name" value="ABC_TRANSPORTER_2"/>
    <property type="match status" value="1"/>
</dbReference>
<dbReference type="PROSITE" id="PS00211">
    <property type="entry name" value="ABC_TRANSPORTER_1"/>
    <property type="match status" value="1"/>
</dbReference>
<dbReference type="OrthoDB" id="8481147at2"/>
<keyword evidence="7" id="KW-0472">Membrane</keyword>
<keyword evidence="3" id="KW-0813">Transport</keyword>
<evidence type="ECO:0000259" key="8">
    <source>
        <dbReference type="PROSITE" id="PS50893"/>
    </source>
</evidence>
<dbReference type="GO" id="GO:0005524">
    <property type="term" value="F:ATP binding"/>
    <property type="evidence" value="ECO:0007669"/>
    <property type="project" value="UniProtKB-KW"/>
</dbReference>
<organism evidence="9 10">
    <name type="scientific">Arachnia propionica</name>
    <dbReference type="NCBI Taxonomy" id="1750"/>
    <lineage>
        <taxon>Bacteria</taxon>
        <taxon>Bacillati</taxon>
        <taxon>Actinomycetota</taxon>
        <taxon>Actinomycetes</taxon>
        <taxon>Propionibacteriales</taxon>
        <taxon>Propionibacteriaceae</taxon>
        <taxon>Arachnia</taxon>
    </lineage>
</organism>
<comment type="subcellular location">
    <subcellularLocation>
        <location evidence="1">Cell membrane</location>
        <topology evidence="1">Peripheral membrane protein</topology>
    </subcellularLocation>
</comment>
<dbReference type="InterPro" id="IPR003593">
    <property type="entry name" value="AAA+_ATPase"/>
</dbReference>
<evidence type="ECO:0000256" key="7">
    <source>
        <dbReference type="ARBA" id="ARBA00023136"/>
    </source>
</evidence>